<organism evidence="2 3">
    <name type="scientific">Tepidiforma flava</name>
    <dbReference type="NCBI Taxonomy" id="3004094"/>
    <lineage>
        <taxon>Bacteria</taxon>
        <taxon>Bacillati</taxon>
        <taxon>Chloroflexota</taxon>
        <taxon>Tepidiformia</taxon>
        <taxon>Tepidiformales</taxon>
        <taxon>Tepidiformaceae</taxon>
        <taxon>Tepidiforma</taxon>
    </lineage>
</organism>
<evidence type="ECO:0000313" key="3">
    <source>
        <dbReference type="Proteomes" id="UP001212803"/>
    </source>
</evidence>
<dbReference type="EMBL" id="CP115149">
    <property type="protein sequence ID" value="WBL36136.1"/>
    <property type="molecule type" value="Genomic_DNA"/>
</dbReference>
<dbReference type="Proteomes" id="UP001212803">
    <property type="component" value="Chromosome"/>
</dbReference>
<dbReference type="EC" id="6.6.1.2" evidence="2"/>
<dbReference type="PANTHER" id="PTHR44119:SF1">
    <property type="entry name" value="MAGNESIUM-CHELATASE SUBUNIT CHLH, CHLOROPLASTIC"/>
    <property type="match status" value="1"/>
</dbReference>
<evidence type="ECO:0000259" key="1">
    <source>
        <dbReference type="Pfam" id="PF02514"/>
    </source>
</evidence>
<keyword evidence="3" id="KW-1185">Reference proteome</keyword>
<dbReference type="GO" id="GO:0051116">
    <property type="term" value="F:cobaltochelatase activity"/>
    <property type="evidence" value="ECO:0007669"/>
    <property type="project" value="UniProtKB-EC"/>
</dbReference>
<accession>A0ABY7M6I6</accession>
<sequence length="454" mass="48532">MRGRVRVVCIGFDAHRAYPIRLGAARAQERFGVEVDVEVLDREEAGTLDPESAAQLARTADAVFVAALTEERFLPAARALAGSAPRFYPSAPNLFEISAMARVPGLALDDPGAAGALAAAAAACAAAGKPVPPVPGLVATVLPQAAHLVPEDQPELRRLGRVLQALLNLSPENAALAFAAVAHEAEPGQIPDPGWPEIYPACGFWHPDAGVFARWAEFEAALERRWRGRERVGRALVVVFSTQVTGGNDAHLRSLIAALERRGIEAVPWFGALDAAGEVGEVLKVPAIDLVINASGFTLTGTHGQPNIAGDVELLRRWDVPHLNAVPLLFQSLEQWEREPVGLLPMAVAMQVAVPELEAALAPRVFAGRAADDDRMAATAQADRVAAHAARLIQLRTRPNREKRVAIVLFACRRTPVPSGQRPTSMCSLRSMRSSRGCGRRATRSTCRPMPASC</sequence>
<keyword evidence="2" id="KW-0436">Ligase</keyword>
<reference evidence="2 3" key="1">
    <citation type="journal article" date="2023" name="ISME J.">
        <title>Thermophilic Dehalococcoidia with unusual traits shed light on an unexpected past.</title>
        <authorList>
            <person name="Palmer M."/>
            <person name="Covington J.K."/>
            <person name="Zhou E.M."/>
            <person name="Thomas S.C."/>
            <person name="Habib N."/>
            <person name="Seymour C.O."/>
            <person name="Lai D."/>
            <person name="Johnston J."/>
            <person name="Hashimi A."/>
            <person name="Jiao J.Y."/>
            <person name="Muok A.R."/>
            <person name="Liu L."/>
            <person name="Xian W.D."/>
            <person name="Zhi X.Y."/>
            <person name="Li M.M."/>
            <person name="Silva L.P."/>
            <person name="Bowen B.P."/>
            <person name="Louie K."/>
            <person name="Briegel A."/>
            <person name="Pett-Ridge J."/>
            <person name="Weber P.K."/>
            <person name="Tocheva E.I."/>
            <person name="Woyke T."/>
            <person name="Northen T.R."/>
            <person name="Mayali X."/>
            <person name="Li W.J."/>
            <person name="Hedlund B.P."/>
        </authorList>
    </citation>
    <scope>NUCLEOTIDE SEQUENCE [LARGE SCALE GENOMIC DNA]</scope>
    <source>
        <strain evidence="2 3">YIM 72310</strain>
    </source>
</reference>
<protein>
    <submittedName>
        <fullName evidence="2">Cobaltochelatase subunit CobN</fullName>
        <ecNumber evidence="2">6.6.1.2</ecNumber>
    </submittedName>
</protein>
<feature type="domain" description="CobN/magnesium chelatase" evidence="1">
    <location>
        <begin position="167"/>
        <end position="411"/>
    </location>
</feature>
<proteinExistence type="predicted"/>
<gene>
    <name evidence="2" type="ORF">O0235_00475</name>
</gene>
<name>A0ABY7M6I6_9CHLR</name>
<dbReference type="Pfam" id="PF02514">
    <property type="entry name" value="CobN-Mg_chel"/>
    <property type="match status" value="1"/>
</dbReference>
<dbReference type="PANTHER" id="PTHR44119">
    <property type="entry name" value="MAGNESIUM-CHELATASE SUBUNIT CHLH, CHLOROPLASTIC"/>
    <property type="match status" value="1"/>
</dbReference>
<evidence type="ECO:0000313" key="2">
    <source>
        <dbReference type="EMBL" id="WBL36136.1"/>
    </source>
</evidence>
<dbReference type="InterPro" id="IPR003672">
    <property type="entry name" value="CobN/Mg_chltase"/>
</dbReference>